<organism evidence="3">
    <name type="scientific">Micromonas pusilla (strain CCMP1545)</name>
    <name type="common">Picoplanktonic green alga</name>
    <dbReference type="NCBI Taxonomy" id="564608"/>
    <lineage>
        <taxon>Eukaryota</taxon>
        <taxon>Viridiplantae</taxon>
        <taxon>Chlorophyta</taxon>
        <taxon>Mamiellophyceae</taxon>
        <taxon>Mamiellales</taxon>
        <taxon>Mamiellaceae</taxon>
        <taxon>Micromonas</taxon>
    </lineage>
</organism>
<keyword evidence="3" id="KW-1185">Reference proteome</keyword>
<dbReference type="PANTHER" id="PTHR36220:SF1">
    <property type="entry name" value="GAMMA TUBULIN COMPLEX COMPONENT C-TERMINAL DOMAIN-CONTAINING PROTEIN"/>
    <property type="match status" value="1"/>
</dbReference>
<evidence type="ECO:0000259" key="1">
    <source>
        <dbReference type="Pfam" id="PF12733"/>
    </source>
</evidence>
<dbReference type="OrthoDB" id="537551at2759"/>
<evidence type="ECO:0000313" key="2">
    <source>
        <dbReference type="EMBL" id="EEH58630.1"/>
    </source>
</evidence>
<sequence>MTRPLAFGARKTATSWGYALFFAVFATLLTAVAADSTAPFFFGGFPNANTVDGDSFKLGLKVRRARRRPAAPPPPVRGKCASTAFVARSIARFAFPDDAPSFPFPPSQVNEQSSVYYLVVAGANPPTPSSTDVKNQFSTYGAASTAVKQKGCVGCASGVVSPLAASTELNVDLDATTGTAFADNEVLSVFVVAEDAAGNLQATPTKVDVIMGDDTAPTYGAGYPYADQITATGFDLLIQLNEARTSHYAILDASDPSPTAAEIIAGSNANAVACSKSAGVYVPAVPYSSPTTYDVRHAVTSYAEASLAACLATYGAMTAAEKLAAGLSDSDANCRKCPHLQGSGSYKVYVLSEDDNAANGAGSPPRVNNVQTLPQGMSFTLDTVDTTPPSFDPSASSPDKKNLATTSVDLSVSSNEIGNAYYLVVPAGSAAPTAAQVKSQVSSYGVVTVVKKGTWAVPATQTEADVTVTGLNDLTSYVAYVILEDTAKTNTATNVYASASNVPNVQATATAIAFTTTDGTPPTFAGAFKSTVHDIAGTSFKITAQLDEPGDAFYIAIPRTTDSPPSPGPTAAEVIAASYAGVVACGTFAVAAAATNATATVTTTSDPLGANAASCASGGVALPPSAAKCAACPLVDSESRYWVYVTARDDETSPNVMTTTRVQGVDTVDVTAPTFQNSHPTITGNAATTHKTYPNIGGVTLNVTVELDEPGKVYFLATAAADAAPTSAQVKACGVYGSSSKTSTVGHTYTPSGGSAIAPFACGDLDVQLANTAYVHRLTEIPEETAVKVYVVAEDDENTRLNHFSLLTQPPVSNLQATPANVAVTTVDTSPPEWATVAAVKYPRVPYALATDIEDVKATFDVAVDEPGTVYYVVVTKDLTFHEGYTDGTARALPTTAEVRAGTGPGALAATASGSVAVASGSENTKISTVVTGLAAQTAYDVYLVAEDDAPAPGPNVQTSVTKLRFKTRDNTAPVLSVDASTHAGPMSWTKLGGDIDGEAAGDVSGSGLSFSSDGTIVAVGTGFNDDGGADAGHVRVYKFSSGAWTQMGGDIDGEAAGDKSGFAVSLSSDGTIVAVGAYDNDDGGADAGHVRVYQFAGGAWTQMGGDIDGEAAGDRSGQKAVSLSSDGTIVAVGAVKNDGTGADAGHVRVFQFSSGAWTQMGADIDGEAAGDQSGNSVSLSSDGKIMAIGAPKNDGTGADAGHVRVYQFSSGAWTQMGADIDGEAAGDEFGDAVSLSSDGTIVAIGALKNDGTGGDAGHVRVYQFSSGAWTQMGADIDGEATDDQSGSSVSLSSDGTIVAVGAYANDDGGANAGHVRLYQYSSGAWTQMGADIDGDAAGDQAGQLVALSGDGKSVAVAGPYTDSNGANAGRVRVFCFGCEYPKAIMRGTSMGVEVMMDEPGQAWYIVVPDGTSPGPTSAEVIANTFAAAVGTTCGHNSSTPDFQIPSANVPYVCNVTGLSDETEYDVYVVVADDVSNDPLTGDAFPTYNALAAPVKIDVKTLDVTPPRFAAAYPKVDNVDGTSFDLKVLLDEIGIVYYTVDNFNPADGVIVPPSPAQVKAGTNQMGKKAFAHGNVSAPTASTEAVKKIEKFPGLISERDYYVYTVAEDLEDVPNLQTTLGTRIRIRTPDVTPPTFKTRAVQNVKGDRFDVVTSLNEIGFVYYVVLPKGATAPTAAKVRLMQNAAGVSTTGACGVFYIPSKDANVTETVISLSSAAAGACAAETPGLAAPSLNPTTGVVTNPPFCNYCPQLSSATAYDVYVVAEDDGGHGIPNVANLNTPNLQENATLLSHVGFTAAANGSVITADVTPPTFTSSTPAVDKFDEHGFNVKFELNEPGVVHYTAMQSTGVTCATSPTHRQVRAGTNGCDHPANATGNVTIPVASTPVTVTVRGIGNLTREEDAYVLTYFADDDEPTGMSALTAPNPSAIATTTKSTADRLPPLHASSYPKANNPVSTTGFGAITTKFDVVVNADEIGTAHYVAFPAWHRVGCHPADAACLGGTTAKQLGLPGYKPPTAAQIKAGKDWAGATAAVKGSWAISSANADATTTTTADLDDVTDYNVYVAVEDDAGADARVLNFTAVNNLNPNVTVANVTTADGTAPLFTGNPCESRLHEECSSQLRSESGRHSQYPRLHGCSNGGFDLRVSVDEAGSTVHYVVVGYDTVVDITAAVDPTNVQVKAGGATYTPAGAGATPVTIVHAGAVSAAAAKTPYSSTVTFTLPASNKFYQVFTTTEGPNGNLGDGDVRRTDNVNPTKVAPCVAQSSGGDLVTFTVGETTLKADVFLTAPANVYYVLLRAGSPTPTPTQILNGKDSYGSSPPCYDYVHPSDASKNVRCYFADTSLAATAGVVECADAGMFDDGVYAGCTLATFTNLTRGDSFDVHLVTTHVNGTILSDQTGPDSAAGAPVYYDEFSRVGEKATARTKDAQAPFFAPGYPKVVDVKGTTATLSAKLDEPGKMYWILDETGNASPTTAEVKAGTAAAGAAVLASGSVVAATVDNAAAPYSDWYDVALTGLNPKSSYDVFIVAEDDGVSPYGGNEQALPTKVTFSATSTDAHLGALGVRTVDANAVSTALALRPAFSQTTFAYQVFVDVDVDNVKFTPSSNDTESANSIYVNGTQRLSQSEFSVSVPHGKTTYEFVVTAGDGATRKTYVVAVTRAVNDAVTNASIVVLDVEFNDGTTVNSTLMGGKPWPKCVKGCNSRSSARCSAANPDCVMDAAQTKYVVRVPSEMTTLKVKAQAARPTQSTMRVYTKGTSGVDYPGGLPGYTTGAALTSVGYVVNLYQLAQNGGNTIDVVVTAGDQSTKKTYTIVVERFGVGVYNGWSPVRASAPAAAADDTLTTRVGIDPTVRDLTVLPSYDTTAPSFVSSYPRAGVANNTSVEIAVQLDVPGVAYYLVLPDYYRAPTSREVKAGSALRSDAVAHGVITSLRGLTQETLAYAYGLTSATDYDLYVVAEDMAKDLRLEAKPNLQTVPFGLNVSTTGTRSWKQWGGDIDGEAAGDVSGSGLSFSSDGTVVAVGTGFNDDGGADAGHVRVYKFSSGAWTQMGADIDGEAAADKSGFAVSLSSDGTIVAVGAGFNDDSAIDAGHVRVYQYVAGAWTQMGADIDGEAFGDKSGQNARAVSLSSDGTIVAVGANRNDGTGGDAGHVRVFQFSSGAWTQMGGDIDGEAAGDQSGFAVSLSSDGTIVAVGAPKNDGTGADAGHVRVYQFSSGAWTQMGADIDGEAAGDEFGISVSLSSDGTIMAVGAYKNDGTGANAGHVRVYQFSSGAWTQMGADVDGEATDDQSGHSVSLSSDGTIVAVGAYANDDGGADAGHVRLYQYSSGAWTQMGADIDGDAAGDQAGQLVALSGDGRIVAVAGPYTDSNGSNAGRVRVYKY</sequence>
<dbReference type="eggNOG" id="ENOG502S1Y6">
    <property type="taxonomic scope" value="Eukaryota"/>
</dbReference>
<name>C1MMT2_MICPC</name>
<reference evidence="2 3" key="1">
    <citation type="journal article" date="2009" name="Science">
        <title>Green evolution and dynamic adaptations revealed by genomes of the marine picoeukaryotes Micromonas.</title>
        <authorList>
            <person name="Worden A.Z."/>
            <person name="Lee J.H."/>
            <person name="Mock T."/>
            <person name="Rouze P."/>
            <person name="Simmons M.P."/>
            <person name="Aerts A.L."/>
            <person name="Allen A.E."/>
            <person name="Cuvelier M.L."/>
            <person name="Derelle E."/>
            <person name="Everett M.V."/>
            <person name="Foulon E."/>
            <person name="Grimwood J."/>
            <person name="Gundlach H."/>
            <person name="Henrissat B."/>
            <person name="Napoli C."/>
            <person name="McDonald S.M."/>
            <person name="Parker M.S."/>
            <person name="Rombauts S."/>
            <person name="Salamov A."/>
            <person name="Von Dassow P."/>
            <person name="Badger J.H."/>
            <person name="Coutinho P.M."/>
            <person name="Demir E."/>
            <person name="Dubchak I."/>
            <person name="Gentemann C."/>
            <person name="Eikrem W."/>
            <person name="Gready J.E."/>
            <person name="John U."/>
            <person name="Lanier W."/>
            <person name="Lindquist E.A."/>
            <person name="Lucas S."/>
            <person name="Mayer K.F."/>
            <person name="Moreau H."/>
            <person name="Not F."/>
            <person name="Otillar R."/>
            <person name="Panaud O."/>
            <person name="Pangilinan J."/>
            <person name="Paulsen I."/>
            <person name="Piegu B."/>
            <person name="Poliakov A."/>
            <person name="Robbens S."/>
            <person name="Schmutz J."/>
            <person name="Toulza E."/>
            <person name="Wyss T."/>
            <person name="Zelensky A."/>
            <person name="Zhou K."/>
            <person name="Armbrust E.V."/>
            <person name="Bhattacharya D."/>
            <person name="Goodenough U.W."/>
            <person name="Van de Peer Y."/>
            <person name="Grigoriev I.V."/>
        </authorList>
    </citation>
    <scope>NUCLEOTIDE SEQUENCE [LARGE SCALE GENOMIC DNA]</scope>
    <source>
        <strain evidence="2 3">CCMP1545</strain>
    </source>
</reference>
<dbReference type="OMA" id="WTQMGAD"/>
<proteinExistence type="predicted"/>
<dbReference type="Proteomes" id="UP000001876">
    <property type="component" value="Unassembled WGS sequence"/>
</dbReference>
<dbReference type="KEGG" id="mpp:MICPUCDRAFT_56646"/>
<dbReference type="Gene3D" id="2.130.10.80">
    <property type="entry name" value="Galactose oxidase/kelch, beta-propeller"/>
    <property type="match status" value="1"/>
</dbReference>
<dbReference type="Pfam" id="PF14312">
    <property type="entry name" value="FG-GAP_2"/>
    <property type="match status" value="1"/>
</dbReference>
<dbReference type="InterPro" id="IPR015915">
    <property type="entry name" value="Kelch-typ_b-propeller"/>
</dbReference>
<dbReference type="InterPro" id="IPR011043">
    <property type="entry name" value="Gal_Oxase/kelch_b-propeller"/>
</dbReference>
<feature type="domain" description="Cadherin-like beta-sandwich-like" evidence="1">
    <location>
        <begin position="2715"/>
        <end position="2814"/>
    </location>
</feature>
<dbReference type="InterPro" id="IPR037293">
    <property type="entry name" value="Gal_Oxidase_central_sf"/>
</dbReference>
<dbReference type="PANTHER" id="PTHR36220">
    <property type="entry name" value="UNNAMED PRODUCT"/>
    <property type="match status" value="1"/>
</dbReference>
<dbReference type="Gene3D" id="2.120.10.80">
    <property type="entry name" value="Kelch-type beta propeller"/>
    <property type="match status" value="2"/>
</dbReference>
<protein>
    <submittedName>
        <fullName evidence="2">Predicted protein</fullName>
    </submittedName>
</protein>
<dbReference type="Pfam" id="PF12733">
    <property type="entry name" value="Cadherin-like"/>
    <property type="match status" value="2"/>
</dbReference>
<gene>
    <name evidence="2" type="ORF">MICPUCDRAFT_56646</name>
</gene>
<dbReference type="SUPFAM" id="SSF50965">
    <property type="entry name" value="Galactose oxidase, central domain"/>
    <property type="match status" value="4"/>
</dbReference>
<dbReference type="InterPro" id="IPR013517">
    <property type="entry name" value="FG-GAP"/>
</dbReference>
<dbReference type="GeneID" id="9682424"/>
<dbReference type="InterPro" id="IPR025883">
    <property type="entry name" value="Cadherin-like_domain"/>
</dbReference>
<dbReference type="RefSeq" id="XP_003056985.1">
    <property type="nucleotide sequence ID" value="XM_003056939.1"/>
</dbReference>
<dbReference type="EMBL" id="GG663737">
    <property type="protein sequence ID" value="EEH58630.1"/>
    <property type="molecule type" value="Genomic_DNA"/>
</dbReference>
<feature type="domain" description="Cadherin-like beta-sandwich-like" evidence="1">
    <location>
        <begin position="2572"/>
        <end position="2658"/>
    </location>
</feature>
<evidence type="ECO:0000313" key="3">
    <source>
        <dbReference type="Proteomes" id="UP000001876"/>
    </source>
</evidence>
<accession>C1MMT2</accession>